<reference evidence="1 2" key="1">
    <citation type="submission" date="2018-11" db="EMBL/GenBank/DDBJ databases">
        <title>Sequencing the genomes of 1000 actinobacteria strains.</title>
        <authorList>
            <person name="Klenk H.-P."/>
        </authorList>
    </citation>
    <scope>NUCLEOTIDE SEQUENCE [LARGE SCALE GENOMIC DNA]</scope>
    <source>
        <strain evidence="1 2">DSM 10546</strain>
    </source>
</reference>
<comment type="caution">
    <text evidence="1">The sequence shown here is derived from an EMBL/GenBank/DDBJ whole genome shotgun (WGS) entry which is preliminary data.</text>
</comment>
<gene>
    <name evidence="1" type="ORF">EDD41_2738</name>
</gene>
<organism evidence="1 2">
    <name type="scientific">Luteococcus japonicus</name>
    <dbReference type="NCBI Taxonomy" id="33984"/>
    <lineage>
        <taxon>Bacteria</taxon>
        <taxon>Bacillati</taxon>
        <taxon>Actinomycetota</taxon>
        <taxon>Actinomycetes</taxon>
        <taxon>Propionibacteriales</taxon>
        <taxon>Propionibacteriaceae</taxon>
        <taxon>Luteococcus</taxon>
    </lineage>
</organism>
<dbReference type="Proteomes" id="UP000275749">
    <property type="component" value="Unassembled WGS sequence"/>
</dbReference>
<accession>A0A3N1ZX91</accession>
<name>A0A3N1ZX91_9ACTN</name>
<dbReference type="AlphaFoldDB" id="A0A3N1ZX91"/>
<proteinExistence type="predicted"/>
<sequence length="72" mass="7866">MTRDTTPVELGPGETLVPLSEAYRLVGAPSPEALRARCQRAAKAGKAGSLGFQQVGRRWYVLIKDPNVKEQE</sequence>
<protein>
    <submittedName>
        <fullName evidence="1">Uncharacterized protein</fullName>
    </submittedName>
</protein>
<evidence type="ECO:0000313" key="2">
    <source>
        <dbReference type="Proteomes" id="UP000275749"/>
    </source>
</evidence>
<dbReference type="EMBL" id="RKHG01000001">
    <property type="protein sequence ID" value="ROR55464.1"/>
    <property type="molecule type" value="Genomic_DNA"/>
</dbReference>
<evidence type="ECO:0000313" key="1">
    <source>
        <dbReference type="EMBL" id="ROR55464.1"/>
    </source>
</evidence>